<feature type="region of interest" description="Disordered" evidence="2">
    <location>
        <begin position="1"/>
        <end position="33"/>
    </location>
</feature>
<dbReference type="EMBL" id="JACXWA010000113">
    <property type="protein sequence ID" value="MBD3871071.1"/>
    <property type="molecule type" value="Genomic_DNA"/>
</dbReference>
<organism evidence="3 4">
    <name type="scientific">Candidatus Sulfomarinibacter kjeldsenii</name>
    <dbReference type="NCBI Taxonomy" id="2885994"/>
    <lineage>
        <taxon>Bacteria</taxon>
        <taxon>Pseudomonadati</taxon>
        <taxon>Acidobacteriota</taxon>
        <taxon>Thermoanaerobaculia</taxon>
        <taxon>Thermoanaerobaculales</taxon>
        <taxon>Candidatus Sulfomarinibacteraceae</taxon>
        <taxon>Candidatus Sulfomarinibacter</taxon>
    </lineage>
</organism>
<dbReference type="Proteomes" id="UP000598633">
    <property type="component" value="Unassembled WGS sequence"/>
</dbReference>
<feature type="compositionally biased region" description="Polar residues" evidence="2">
    <location>
        <begin position="11"/>
        <end position="27"/>
    </location>
</feature>
<dbReference type="InterPro" id="IPR007607">
    <property type="entry name" value="BacA/B"/>
</dbReference>
<accession>A0A8J7C5P7</accession>
<evidence type="ECO:0000256" key="2">
    <source>
        <dbReference type="SAM" id="MobiDB-lite"/>
    </source>
</evidence>
<comment type="caution">
    <text evidence="3">The sequence shown here is derived from an EMBL/GenBank/DDBJ whole genome shotgun (WGS) entry which is preliminary data.</text>
</comment>
<name>A0A8J7C5P7_9BACT</name>
<dbReference type="Pfam" id="PF04519">
    <property type="entry name" value="Bactofilin"/>
    <property type="match status" value="1"/>
</dbReference>
<sequence>MGIFGRDEANPDQQPAQSTIRPSTSSIAPEATDRTVIARPTTIEGRISGSGEIVVNGLVNGTIEATGTVRVGEKGRVEASLHGKVVSVAGTVVGDITADEKIELEISAQVDGNITAPRILIKDGANFRGQVNMRKPENRPSVRTSSARKEPGES</sequence>
<gene>
    <name evidence="3" type="ORF">IFJ97_06925</name>
</gene>
<evidence type="ECO:0000256" key="1">
    <source>
        <dbReference type="ARBA" id="ARBA00044755"/>
    </source>
</evidence>
<protein>
    <submittedName>
        <fullName evidence="3">Polymer-forming cytoskeletal protein</fullName>
    </submittedName>
</protein>
<evidence type="ECO:0000313" key="4">
    <source>
        <dbReference type="Proteomes" id="UP000598633"/>
    </source>
</evidence>
<dbReference type="AlphaFoldDB" id="A0A8J7C5P7"/>
<reference evidence="3 4" key="1">
    <citation type="submission" date="2020-08" db="EMBL/GenBank/DDBJ databases">
        <title>Acidobacteriota in marine sediments use diverse sulfur dissimilation pathways.</title>
        <authorList>
            <person name="Wasmund K."/>
        </authorList>
    </citation>
    <scope>NUCLEOTIDE SEQUENCE [LARGE SCALE GENOMIC DNA]</scope>
    <source>
        <strain evidence="3">MAG AM3-A</strain>
    </source>
</reference>
<comment type="similarity">
    <text evidence="1">Belongs to the bactofilin family.</text>
</comment>
<feature type="region of interest" description="Disordered" evidence="2">
    <location>
        <begin position="130"/>
        <end position="154"/>
    </location>
</feature>
<proteinExistence type="inferred from homology"/>
<dbReference type="PANTHER" id="PTHR35024">
    <property type="entry name" value="HYPOTHETICAL CYTOSOLIC PROTEIN"/>
    <property type="match status" value="1"/>
</dbReference>
<evidence type="ECO:0000313" key="3">
    <source>
        <dbReference type="EMBL" id="MBD3871071.1"/>
    </source>
</evidence>
<dbReference type="PANTHER" id="PTHR35024:SF4">
    <property type="entry name" value="POLYMER-FORMING CYTOSKELETAL PROTEIN"/>
    <property type="match status" value="1"/>
</dbReference>